<evidence type="ECO:0000256" key="6">
    <source>
        <dbReference type="RuleBase" id="RU000356"/>
    </source>
</evidence>
<dbReference type="InterPro" id="IPR009050">
    <property type="entry name" value="Globin-like_sf"/>
</dbReference>
<evidence type="ECO:0000256" key="4">
    <source>
        <dbReference type="ARBA" id="ARBA00022723"/>
    </source>
</evidence>
<organism evidence="8 9">
    <name type="scientific">Pocillopora meandrina</name>
    <dbReference type="NCBI Taxonomy" id="46732"/>
    <lineage>
        <taxon>Eukaryota</taxon>
        <taxon>Metazoa</taxon>
        <taxon>Cnidaria</taxon>
        <taxon>Anthozoa</taxon>
        <taxon>Hexacorallia</taxon>
        <taxon>Scleractinia</taxon>
        <taxon>Astrocoeniina</taxon>
        <taxon>Pocilloporidae</taxon>
        <taxon>Pocillopora</taxon>
    </lineage>
</organism>
<evidence type="ECO:0000256" key="2">
    <source>
        <dbReference type="ARBA" id="ARBA00022617"/>
    </source>
</evidence>
<keyword evidence="1 6" id="KW-0813">Transport</keyword>
<feature type="domain" description="Globin" evidence="7">
    <location>
        <begin position="21"/>
        <end position="169"/>
    </location>
</feature>
<comment type="similarity">
    <text evidence="6">Belongs to the globin family.</text>
</comment>
<dbReference type="PANTHER" id="PTHR46458">
    <property type="entry name" value="BLR2807 PROTEIN"/>
    <property type="match status" value="1"/>
</dbReference>
<protein>
    <recommendedName>
        <fullName evidence="7">Globin domain-containing protein</fullName>
    </recommendedName>
</protein>
<dbReference type="InterPro" id="IPR044399">
    <property type="entry name" value="Mb-like_M"/>
</dbReference>
<dbReference type="EMBL" id="CALNXJ010000051">
    <property type="protein sequence ID" value="CAH3152665.1"/>
    <property type="molecule type" value="Genomic_DNA"/>
</dbReference>
<dbReference type="GO" id="GO:0046872">
    <property type="term" value="F:metal ion binding"/>
    <property type="evidence" value="ECO:0007669"/>
    <property type="project" value="UniProtKB-KW"/>
</dbReference>
<dbReference type="PROSITE" id="PS01033">
    <property type="entry name" value="GLOBIN"/>
    <property type="match status" value="1"/>
</dbReference>
<dbReference type="GO" id="GO:0020037">
    <property type="term" value="F:heme binding"/>
    <property type="evidence" value="ECO:0007669"/>
    <property type="project" value="InterPro"/>
</dbReference>
<keyword evidence="5" id="KW-0408">Iron</keyword>
<name>A0AAU9XM50_9CNID</name>
<evidence type="ECO:0000313" key="8">
    <source>
        <dbReference type="EMBL" id="CAH3152665.1"/>
    </source>
</evidence>
<gene>
    <name evidence="8" type="ORF">PMEA_00026780</name>
</gene>
<dbReference type="Gene3D" id="1.10.490.10">
    <property type="entry name" value="Globins"/>
    <property type="match status" value="1"/>
</dbReference>
<dbReference type="PANTHER" id="PTHR46458:SF1">
    <property type="entry name" value="GEO09476P1"/>
    <property type="match status" value="1"/>
</dbReference>
<comment type="caution">
    <text evidence="8">The sequence shown here is derived from an EMBL/GenBank/DDBJ whole genome shotgun (WGS) entry which is preliminary data.</text>
</comment>
<dbReference type="Pfam" id="PF00042">
    <property type="entry name" value="Globin"/>
    <property type="match status" value="1"/>
</dbReference>
<dbReference type="AlphaFoldDB" id="A0AAU9XM50"/>
<dbReference type="SUPFAM" id="SSF46458">
    <property type="entry name" value="Globin-like"/>
    <property type="match status" value="1"/>
</dbReference>
<sequence length="171" mass="19945">MGCSSSLHNRELVSKVNISNNLSDAQKIAIQMTWKTVEENRTKIGKQTWIRVFELNPQIKKMMPEFNTNDPVEELKSARALFGHSKTYMKCLENAVTSMDDNERFVTYLVELGRRHQVRPLKAHYLDLIHEAFMFSLKEIFQSEWTSETFEAWDALSKFMFKAMLTGLNDT</sequence>
<evidence type="ECO:0000259" key="7">
    <source>
        <dbReference type="PROSITE" id="PS01033"/>
    </source>
</evidence>
<dbReference type="Proteomes" id="UP001159428">
    <property type="component" value="Unassembled WGS sequence"/>
</dbReference>
<keyword evidence="4" id="KW-0479">Metal-binding</keyword>
<accession>A0AAU9XM50</accession>
<dbReference type="GO" id="GO:0019825">
    <property type="term" value="F:oxygen binding"/>
    <property type="evidence" value="ECO:0007669"/>
    <property type="project" value="InterPro"/>
</dbReference>
<evidence type="ECO:0000256" key="3">
    <source>
        <dbReference type="ARBA" id="ARBA00022621"/>
    </source>
</evidence>
<reference evidence="8 9" key="1">
    <citation type="submission" date="2022-05" db="EMBL/GenBank/DDBJ databases">
        <authorList>
            <consortium name="Genoscope - CEA"/>
            <person name="William W."/>
        </authorList>
    </citation>
    <scope>NUCLEOTIDE SEQUENCE [LARGE SCALE GENOMIC DNA]</scope>
</reference>
<evidence type="ECO:0000313" key="9">
    <source>
        <dbReference type="Proteomes" id="UP001159428"/>
    </source>
</evidence>
<evidence type="ECO:0000256" key="1">
    <source>
        <dbReference type="ARBA" id="ARBA00022448"/>
    </source>
</evidence>
<dbReference type="GO" id="GO:0005344">
    <property type="term" value="F:oxygen carrier activity"/>
    <property type="evidence" value="ECO:0007669"/>
    <property type="project" value="UniProtKB-KW"/>
</dbReference>
<proteinExistence type="inferred from homology"/>
<dbReference type="CDD" id="cd01040">
    <property type="entry name" value="Mb-like"/>
    <property type="match status" value="1"/>
</dbReference>
<evidence type="ECO:0000256" key="5">
    <source>
        <dbReference type="ARBA" id="ARBA00023004"/>
    </source>
</evidence>
<keyword evidence="3 6" id="KW-0561">Oxygen transport</keyword>
<keyword evidence="9" id="KW-1185">Reference proteome</keyword>
<dbReference type="InterPro" id="IPR050532">
    <property type="entry name" value="Globin-like_OT"/>
</dbReference>
<dbReference type="InterPro" id="IPR012292">
    <property type="entry name" value="Globin/Proto"/>
</dbReference>
<keyword evidence="2 6" id="KW-0349">Heme</keyword>
<dbReference type="InterPro" id="IPR000971">
    <property type="entry name" value="Globin"/>
</dbReference>